<dbReference type="GO" id="GO:0046872">
    <property type="term" value="F:metal ion binding"/>
    <property type="evidence" value="ECO:0007669"/>
    <property type="project" value="UniProtKB-KW"/>
</dbReference>
<dbReference type="PANTHER" id="PTHR30529:SF1">
    <property type="entry name" value="CYTOCHROME B561 HOMOLOG 2"/>
    <property type="match status" value="1"/>
</dbReference>
<dbReference type="EMBL" id="WQMS01000016">
    <property type="protein sequence ID" value="MVO79158.1"/>
    <property type="molecule type" value="Genomic_DNA"/>
</dbReference>
<dbReference type="AlphaFoldDB" id="A0A6I4J4Z2"/>
<evidence type="ECO:0000256" key="7">
    <source>
        <dbReference type="ARBA" id="ARBA00022723"/>
    </source>
</evidence>
<keyword evidence="16" id="KW-1185">Reference proteome</keyword>
<accession>A0A6I4J4Z2</accession>
<evidence type="ECO:0000256" key="13">
    <source>
        <dbReference type="SAM" id="Phobius"/>
    </source>
</evidence>
<feature type="transmembrane region" description="Helical" evidence="13">
    <location>
        <begin position="54"/>
        <end position="75"/>
    </location>
</feature>
<organism evidence="15 16">
    <name type="scientific">Sphingomonas horti</name>
    <dbReference type="NCBI Taxonomy" id="2682842"/>
    <lineage>
        <taxon>Bacteria</taxon>
        <taxon>Pseudomonadati</taxon>
        <taxon>Pseudomonadota</taxon>
        <taxon>Alphaproteobacteria</taxon>
        <taxon>Sphingomonadales</taxon>
        <taxon>Sphingomonadaceae</taxon>
        <taxon>Sphingomonas</taxon>
    </lineage>
</organism>
<feature type="transmembrane region" description="Helical" evidence="13">
    <location>
        <begin position="102"/>
        <end position="121"/>
    </location>
</feature>
<dbReference type="GO" id="GO:0005886">
    <property type="term" value="C:plasma membrane"/>
    <property type="evidence" value="ECO:0007669"/>
    <property type="project" value="UniProtKB-SubCell"/>
</dbReference>
<keyword evidence="10" id="KW-0408">Iron</keyword>
<evidence type="ECO:0000256" key="8">
    <source>
        <dbReference type="ARBA" id="ARBA00022982"/>
    </source>
</evidence>
<name>A0A6I4J4Z2_9SPHN</name>
<dbReference type="PANTHER" id="PTHR30529">
    <property type="entry name" value="CYTOCHROME B561"/>
    <property type="match status" value="1"/>
</dbReference>
<comment type="cofactor">
    <cofactor evidence="1">
        <name>heme b</name>
        <dbReference type="ChEBI" id="CHEBI:60344"/>
    </cofactor>
</comment>
<feature type="transmembrane region" description="Helical" evidence="13">
    <location>
        <begin position="151"/>
        <end position="171"/>
    </location>
</feature>
<dbReference type="Pfam" id="PF01292">
    <property type="entry name" value="Ni_hydr_CYTB"/>
    <property type="match status" value="1"/>
</dbReference>
<keyword evidence="4" id="KW-1003">Cell membrane</keyword>
<dbReference type="GO" id="GO:0020037">
    <property type="term" value="F:heme binding"/>
    <property type="evidence" value="ECO:0007669"/>
    <property type="project" value="TreeGrafter"/>
</dbReference>
<evidence type="ECO:0000256" key="9">
    <source>
        <dbReference type="ARBA" id="ARBA00022989"/>
    </source>
</evidence>
<dbReference type="InterPro" id="IPR016174">
    <property type="entry name" value="Di-haem_cyt_TM"/>
</dbReference>
<dbReference type="Proteomes" id="UP000441389">
    <property type="component" value="Unassembled WGS sequence"/>
</dbReference>
<keyword evidence="7" id="KW-0479">Metal-binding</keyword>
<keyword evidence="3" id="KW-0813">Transport</keyword>
<keyword evidence="5" id="KW-0349">Heme</keyword>
<dbReference type="SUPFAM" id="SSF81342">
    <property type="entry name" value="Transmembrane di-heme cytochromes"/>
    <property type="match status" value="1"/>
</dbReference>
<evidence type="ECO:0000256" key="3">
    <source>
        <dbReference type="ARBA" id="ARBA00022448"/>
    </source>
</evidence>
<comment type="subcellular location">
    <subcellularLocation>
        <location evidence="2">Cell membrane</location>
        <topology evidence="2">Multi-pass membrane protein</topology>
    </subcellularLocation>
</comment>
<proteinExistence type="inferred from homology"/>
<evidence type="ECO:0000256" key="10">
    <source>
        <dbReference type="ARBA" id="ARBA00023004"/>
    </source>
</evidence>
<protein>
    <submittedName>
        <fullName evidence="15">Cytochrome b</fullName>
    </submittedName>
</protein>
<evidence type="ECO:0000256" key="6">
    <source>
        <dbReference type="ARBA" id="ARBA00022692"/>
    </source>
</evidence>
<keyword evidence="11 13" id="KW-0472">Membrane</keyword>
<keyword evidence="9 13" id="KW-1133">Transmembrane helix</keyword>
<evidence type="ECO:0000256" key="11">
    <source>
        <dbReference type="ARBA" id="ARBA00023136"/>
    </source>
</evidence>
<evidence type="ECO:0000259" key="14">
    <source>
        <dbReference type="Pfam" id="PF01292"/>
    </source>
</evidence>
<comment type="caution">
    <text evidence="15">The sequence shown here is derived from an EMBL/GenBank/DDBJ whole genome shotgun (WGS) entry which is preliminary data.</text>
</comment>
<dbReference type="RefSeq" id="WP_157028078.1">
    <property type="nucleotide sequence ID" value="NZ_WQMS01000016.1"/>
</dbReference>
<dbReference type="InterPro" id="IPR052168">
    <property type="entry name" value="Cytochrome_b561_oxidase"/>
</dbReference>
<evidence type="ECO:0000256" key="12">
    <source>
        <dbReference type="ARBA" id="ARBA00037975"/>
    </source>
</evidence>
<keyword evidence="6 13" id="KW-0812">Transmembrane</keyword>
<dbReference type="Gene3D" id="1.20.950.20">
    <property type="entry name" value="Transmembrane di-heme cytochromes, Chain C"/>
    <property type="match status" value="1"/>
</dbReference>
<dbReference type="InterPro" id="IPR011577">
    <property type="entry name" value="Cyt_b561_bac/Ni-Hgenase"/>
</dbReference>
<reference evidence="15 16" key="1">
    <citation type="submission" date="2019-12" db="EMBL/GenBank/DDBJ databases">
        <authorList>
            <person name="Huq M.A."/>
        </authorList>
    </citation>
    <scope>NUCLEOTIDE SEQUENCE [LARGE SCALE GENOMIC DNA]</scope>
    <source>
        <strain evidence="15 16">MAH-20</strain>
    </source>
</reference>
<evidence type="ECO:0000313" key="16">
    <source>
        <dbReference type="Proteomes" id="UP000441389"/>
    </source>
</evidence>
<comment type="similarity">
    <text evidence="12">Belongs to the cytochrome b561 family.</text>
</comment>
<gene>
    <name evidence="15" type="ORF">GON01_14585</name>
</gene>
<feature type="transmembrane region" description="Helical" evidence="13">
    <location>
        <begin position="21"/>
        <end position="42"/>
    </location>
</feature>
<evidence type="ECO:0000256" key="4">
    <source>
        <dbReference type="ARBA" id="ARBA00022475"/>
    </source>
</evidence>
<evidence type="ECO:0000256" key="2">
    <source>
        <dbReference type="ARBA" id="ARBA00004651"/>
    </source>
</evidence>
<evidence type="ECO:0000256" key="1">
    <source>
        <dbReference type="ARBA" id="ARBA00001970"/>
    </source>
</evidence>
<evidence type="ECO:0000313" key="15">
    <source>
        <dbReference type="EMBL" id="MVO79158.1"/>
    </source>
</evidence>
<sequence length="200" mass="21787">MASVPEATDQHRALLRYDNGAVALHWLTVLLVLTQLYLGFTFDNMERGPARSELFTWHKTVGATILVLSLIRLGWRLMHKPPPFPESLPRWERIAAVWNHRAFYLLLILLPLTGLATISAGHSGVTKLAGGIPLPLIPGLPESAGDGLGDAHIVLVFVTIALVVLHVGAALKHQFVDHARASGRMPPFQTPDGEPVAVLD</sequence>
<evidence type="ECO:0000256" key="5">
    <source>
        <dbReference type="ARBA" id="ARBA00022617"/>
    </source>
</evidence>
<feature type="domain" description="Cytochrome b561 bacterial/Ni-hydrogenase" evidence="14">
    <location>
        <begin position="16"/>
        <end position="179"/>
    </location>
</feature>
<dbReference type="GO" id="GO:0009055">
    <property type="term" value="F:electron transfer activity"/>
    <property type="evidence" value="ECO:0007669"/>
    <property type="project" value="InterPro"/>
</dbReference>
<keyword evidence="8" id="KW-0249">Electron transport</keyword>
<dbReference type="GO" id="GO:0022904">
    <property type="term" value="P:respiratory electron transport chain"/>
    <property type="evidence" value="ECO:0007669"/>
    <property type="project" value="InterPro"/>
</dbReference>